<name>A0A7W7NYW5_9SPHN</name>
<reference evidence="2 3" key="1">
    <citation type="submission" date="2020-08" db="EMBL/GenBank/DDBJ databases">
        <title>Functional genomics of gut bacteria from endangered species of beetles.</title>
        <authorList>
            <person name="Carlos-Shanley C."/>
        </authorList>
    </citation>
    <scope>NUCLEOTIDE SEQUENCE [LARGE SCALE GENOMIC DNA]</scope>
    <source>
        <strain evidence="2 3">S00245</strain>
    </source>
</reference>
<dbReference type="Gene3D" id="2.60.120.10">
    <property type="entry name" value="Jelly Rolls"/>
    <property type="match status" value="1"/>
</dbReference>
<sequence length="211" mass="22821">MIARRYRLTLAALAASAAIGVASGATAQDGQERLTPAAIDSLPVVAAGAGTSGLRQIETRVLSGDPTKAGPYTISIRVPPNVRIAAHTHKDARSAVVVAGVWHFGYGTAATQDKSVPLPIGSFYTEPAREPHFAWTGPEGATVHITGMGPLIPRGLSRWTTFCPIIATGRFAHLWARMRFNWSRPCLPERRFEHNMHATSQASPQNHKHRY</sequence>
<keyword evidence="3" id="KW-1185">Reference proteome</keyword>
<dbReference type="AlphaFoldDB" id="A0A7W7NYW5"/>
<dbReference type="EMBL" id="JACHLR010000026">
    <property type="protein sequence ID" value="MBB4860630.1"/>
    <property type="molecule type" value="Genomic_DNA"/>
</dbReference>
<keyword evidence="1" id="KW-0732">Signal</keyword>
<evidence type="ECO:0000313" key="2">
    <source>
        <dbReference type="EMBL" id="MBB4860630.1"/>
    </source>
</evidence>
<proteinExistence type="predicted"/>
<evidence type="ECO:0000313" key="3">
    <source>
        <dbReference type="Proteomes" id="UP000555448"/>
    </source>
</evidence>
<dbReference type="SUPFAM" id="SSF51182">
    <property type="entry name" value="RmlC-like cupins"/>
    <property type="match status" value="1"/>
</dbReference>
<organism evidence="2 3">
    <name type="scientific">Novosphingobium chloroacetimidivorans</name>
    <dbReference type="NCBI Taxonomy" id="1428314"/>
    <lineage>
        <taxon>Bacteria</taxon>
        <taxon>Pseudomonadati</taxon>
        <taxon>Pseudomonadota</taxon>
        <taxon>Alphaproteobacteria</taxon>
        <taxon>Sphingomonadales</taxon>
        <taxon>Sphingomonadaceae</taxon>
        <taxon>Novosphingobium</taxon>
    </lineage>
</organism>
<comment type="caution">
    <text evidence="2">The sequence shown here is derived from an EMBL/GenBank/DDBJ whole genome shotgun (WGS) entry which is preliminary data.</text>
</comment>
<dbReference type="Proteomes" id="UP000555448">
    <property type="component" value="Unassembled WGS sequence"/>
</dbReference>
<accession>A0A7W7NYW5</accession>
<feature type="signal peptide" evidence="1">
    <location>
        <begin position="1"/>
        <end position="27"/>
    </location>
</feature>
<dbReference type="RefSeq" id="WP_221420122.1">
    <property type="nucleotide sequence ID" value="NZ_JACHLR010000026.1"/>
</dbReference>
<gene>
    <name evidence="2" type="ORF">HNO88_003974</name>
</gene>
<feature type="chain" id="PRO_5030978341" description="Cupin domain-containing protein" evidence="1">
    <location>
        <begin position="28"/>
        <end position="211"/>
    </location>
</feature>
<dbReference type="InterPro" id="IPR011051">
    <property type="entry name" value="RmlC_Cupin_sf"/>
</dbReference>
<protein>
    <recommendedName>
        <fullName evidence="4">Cupin domain-containing protein</fullName>
    </recommendedName>
</protein>
<dbReference type="CDD" id="cd06989">
    <property type="entry name" value="cupin_DRT102"/>
    <property type="match status" value="1"/>
</dbReference>
<evidence type="ECO:0000256" key="1">
    <source>
        <dbReference type="SAM" id="SignalP"/>
    </source>
</evidence>
<evidence type="ECO:0008006" key="4">
    <source>
        <dbReference type="Google" id="ProtNLM"/>
    </source>
</evidence>
<dbReference type="InterPro" id="IPR014710">
    <property type="entry name" value="RmlC-like_jellyroll"/>
</dbReference>